<protein>
    <submittedName>
        <fullName evidence="6">Membrane-associated serine protease</fullName>
    </submittedName>
</protein>
<dbReference type="InterPro" id="IPR047680">
    <property type="entry name" value="MarP-like"/>
</dbReference>
<keyword evidence="7" id="KW-1185">Reference proteome</keyword>
<comment type="caution">
    <text evidence="6">The sequence shown here is derived from an EMBL/GenBank/DDBJ whole genome shotgun (WGS) entry which is preliminary data.</text>
</comment>
<gene>
    <name evidence="6" type="ORF">GCM10011489_24610</name>
</gene>
<keyword evidence="4 5" id="KW-0472">Membrane</keyword>
<reference evidence="6" key="2">
    <citation type="submission" date="2020-09" db="EMBL/GenBank/DDBJ databases">
        <authorList>
            <person name="Sun Q."/>
            <person name="Zhou Y."/>
        </authorList>
    </citation>
    <scope>NUCLEOTIDE SEQUENCE</scope>
    <source>
        <strain evidence="6">CGMCC 1.12827</strain>
    </source>
</reference>
<comment type="subcellular location">
    <subcellularLocation>
        <location evidence="1">Membrane</location>
        <topology evidence="1">Multi-pass membrane protein</topology>
    </subcellularLocation>
</comment>
<keyword evidence="2 5" id="KW-0812">Transmembrane</keyword>
<feature type="transmembrane region" description="Helical" evidence="5">
    <location>
        <begin position="102"/>
        <end position="121"/>
    </location>
</feature>
<dbReference type="PANTHER" id="PTHR43019">
    <property type="entry name" value="SERINE ENDOPROTEASE DEGS"/>
    <property type="match status" value="1"/>
</dbReference>
<dbReference type="EMBL" id="BMGC01000017">
    <property type="protein sequence ID" value="GGB35641.1"/>
    <property type="molecule type" value="Genomic_DNA"/>
</dbReference>
<organism evidence="6 7">
    <name type="scientific">Gordonia jinhuaensis</name>
    <dbReference type="NCBI Taxonomy" id="1517702"/>
    <lineage>
        <taxon>Bacteria</taxon>
        <taxon>Bacillati</taxon>
        <taxon>Actinomycetota</taxon>
        <taxon>Actinomycetes</taxon>
        <taxon>Mycobacteriales</taxon>
        <taxon>Gordoniaceae</taxon>
        <taxon>Gordonia</taxon>
    </lineage>
</organism>
<keyword evidence="6" id="KW-0645">Protease</keyword>
<keyword evidence="3 5" id="KW-1133">Transmembrane helix</keyword>
<dbReference type="InterPro" id="IPR009003">
    <property type="entry name" value="Peptidase_S1_PA"/>
</dbReference>
<dbReference type="GO" id="GO:0009403">
    <property type="term" value="P:toxin biosynthetic process"/>
    <property type="evidence" value="ECO:0007669"/>
    <property type="project" value="InterPro"/>
</dbReference>
<dbReference type="GO" id="GO:0004252">
    <property type="term" value="F:serine-type endopeptidase activity"/>
    <property type="evidence" value="ECO:0007669"/>
    <property type="project" value="InterPro"/>
</dbReference>
<dbReference type="AlphaFoldDB" id="A0A916T9D1"/>
<proteinExistence type="predicted"/>
<dbReference type="NCBIfam" id="NF033740">
    <property type="entry name" value="MarP_fam_protase"/>
    <property type="match status" value="1"/>
</dbReference>
<evidence type="ECO:0000313" key="6">
    <source>
        <dbReference type="EMBL" id="GGB35641.1"/>
    </source>
</evidence>
<name>A0A916T9D1_9ACTN</name>
<dbReference type="Proteomes" id="UP000621454">
    <property type="component" value="Unassembled WGS sequence"/>
</dbReference>
<evidence type="ECO:0000256" key="1">
    <source>
        <dbReference type="ARBA" id="ARBA00004141"/>
    </source>
</evidence>
<accession>A0A916T9D1</accession>
<sequence length="398" mass="41154">MSASAWVDLVVVILALLAAASGFRQGALASGLAFVGVVLGAVAGILLAPHVISHLADHRWRLVVGIGMLVILVIIGEVSGMVLGRAARSGLHSRGVRAADSVIGSLLQGIAVLVAAWLLAIPVSSSSEPQVATAVRNSRVLSGVNEVAPQWLRKLPKDFSNLLDTSGLPSVIGPFGHTPVAEVDPPDETTAQLPVVIAVQASVVKIEGVAPSCNQALEGSGFVVAPGRVMTNAHVVAGTRSLRVTAAGTQYRAHVVLFDSRTDIAILSVPQLDEQPLTFAASPVESGHQAIALGYPEAGPYTATPVRVRDRVRLTGPDIYESGQVTREVYTVRGVIRQGNSGGPLIDTQGEVLGVVFGAAEDTTSETGFALTAQTVQADLELSSSDYSPVDTGACVHS</sequence>
<evidence type="ECO:0000256" key="5">
    <source>
        <dbReference type="SAM" id="Phobius"/>
    </source>
</evidence>
<dbReference type="PANTHER" id="PTHR43019:SF23">
    <property type="entry name" value="PROTEASE DO-LIKE 5, CHLOROPLASTIC"/>
    <property type="match status" value="1"/>
</dbReference>
<reference evidence="6" key="1">
    <citation type="journal article" date="2014" name="Int. J. Syst. Evol. Microbiol.">
        <title>Complete genome sequence of Corynebacterium casei LMG S-19264T (=DSM 44701T), isolated from a smear-ripened cheese.</title>
        <authorList>
            <consortium name="US DOE Joint Genome Institute (JGI-PGF)"/>
            <person name="Walter F."/>
            <person name="Albersmeier A."/>
            <person name="Kalinowski J."/>
            <person name="Ruckert C."/>
        </authorList>
    </citation>
    <scope>NUCLEOTIDE SEQUENCE</scope>
    <source>
        <strain evidence="6">CGMCC 1.12827</strain>
    </source>
</reference>
<feature type="transmembrane region" description="Helical" evidence="5">
    <location>
        <begin position="32"/>
        <end position="50"/>
    </location>
</feature>
<dbReference type="InterPro" id="IPR043504">
    <property type="entry name" value="Peptidase_S1_PA_chymotrypsin"/>
</dbReference>
<evidence type="ECO:0000313" key="7">
    <source>
        <dbReference type="Proteomes" id="UP000621454"/>
    </source>
</evidence>
<feature type="transmembrane region" description="Helical" evidence="5">
    <location>
        <begin position="62"/>
        <end position="82"/>
    </location>
</feature>
<dbReference type="Pfam" id="PF02674">
    <property type="entry name" value="Colicin_V"/>
    <property type="match status" value="1"/>
</dbReference>
<evidence type="ECO:0000256" key="2">
    <source>
        <dbReference type="ARBA" id="ARBA00022692"/>
    </source>
</evidence>
<dbReference type="InterPro" id="IPR001940">
    <property type="entry name" value="Peptidase_S1C"/>
</dbReference>
<dbReference type="RefSeq" id="WP_188586887.1">
    <property type="nucleotide sequence ID" value="NZ_BMGC01000017.1"/>
</dbReference>
<dbReference type="InterPro" id="IPR003825">
    <property type="entry name" value="Colicin-V_CvpA"/>
</dbReference>
<dbReference type="GO" id="GO:0016020">
    <property type="term" value="C:membrane"/>
    <property type="evidence" value="ECO:0007669"/>
    <property type="project" value="UniProtKB-SubCell"/>
</dbReference>
<dbReference type="GO" id="GO:0006508">
    <property type="term" value="P:proteolysis"/>
    <property type="evidence" value="ECO:0007669"/>
    <property type="project" value="UniProtKB-KW"/>
</dbReference>
<dbReference type="PRINTS" id="PR00834">
    <property type="entry name" value="PROTEASES2C"/>
</dbReference>
<dbReference type="SUPFAM" id="SSF50494">
    <property type="entry name" value="Trypsin-like serine proteases"/>
    <property type="match status" value="1"/>
</dbReference>
<keyword evidence="6" id="KW-0378">Hydrolase</keyword>
<dbReference type="Gene3D" id="2.40.10.10">
    <property type="entry name" value="Trypsin-like serine proteases"/>
    <property type="match status" value="2"/>
</dbReference>
<evidence type="ECO:0000256" key="4">
    <source>
        <dbReference type="ARBA" id="ARBA00023136"/>
    </source>
</evidence>
<dbReference type="Pfam" id="PF13365">
    <property type="entry name" value="Trypsin_2"/>
    <property type="match status" value="1"/>
</dbReference>
<evidence type="ECO:0000256" key="3">
    <source>
        <dbReference type="ARBA" id="ARBA00022989"/>
    </source>
</evidence>